<reference evidence="2" key="1">
    <citation type="submission" date="2021-11" db="EMBL/GenBank/DDBJ databases">
        <title>BS-T2-15 a new species belonging to the Comamonadaceae family isolated from the soil of a French oak forest.</title>
        <authorList>
            <person name="Mieszkin S."/>
            <person name="Alain K."/>
        </authorList>
    </citation>
    <scope>NUCLEOTIDE SEQUENCE</scope>
    <source>
        <strain evidence="2">BS-T2-15</strain>
    </source>
</reference>
<dbReference type="SUPFAM" id="SSF51735">
    <property type="entry name" value="NAD(P)-binding Rossmann-fold domains"/>
    <property type="match status" value="1"/>
</dbReference>
<evidence type="ECO:0000259" key="1">
    <source>
        <dbReference type="SMART" id="SM00829"/>
    </source>
</evidence>
<evidence type="ECO:0000313" key="2">
    <source>
        <dbReference type="EMBL" id="MCK9685365.1"/>
    </source>
</evidence>
<dbReference type="InterPro" id="IPR036291">
    <property type="entry name" value="NAD(P)-bd_dom_sf"/>
</dbReference>
<keyword evidence="3" id="KW-1185">Reference proteome</keyword>
<dbReference type="Gene3D" id="3.40.50.720">
    <property type="entry name" value="NAD(P)-binding Rossmann-like Domain"/>
    <property type="match status" value="1"/>
</dbReference>
<organism evidence="2 3">
    <name type="scientific">Scleromatobacter humisilvae</name>
    <dbReference type="NCBI Taxonomy" id="2897159"/>
    <lineage>
        <taxon>Bacteria</taxon>
        <taxon>Pseudomonadati</taxon>
        <taxon>Pseudomonadota</taxon>
        <taxon>Betaproteobacteria</taxon>
        <taxon>Burkholderiales</taxon>
        <taxon>Sphaerotilaceae</taxon>
        <taxon>Scleromatobacter</taxon>
    </lineage>
</organism>
<protein>
    <submittedName>
        <fullName evidence="2">NAD(P)-dependent alcohol dehydrogenase</fullName>
    </submittedName>
</protein>
<name>A0A9X1YH72_9BURK</name>
<dbReference type="CDD" id="cd08276">
    <property type="entry name" value="MDR7"/>
    <property type="match status" value="1"/>
</dbReference>
<dbReference type="Proteomes" id="UP001139353">
    <property type="component" value="Unassembled WGS sequence"/>
</dbReference>
<dbReference type="EMBL" id="JAJLJH010000001">
    <property type="protein sequence ID" value="MCK9685365.1"/>
    <property type="molecule type" value="Genomic_DNA"/>
</dbReference>
<dbReference type="PANTHER" id="PTHR45033:SF2">
    <property type="entry name" value="ZINC-TYPE ALCOHOL DEHYDROGENASE-LIKE PROTEIN C1773.06C"/>
    <property type="match status" value="1"/>
</dbReference>
<dbReference type="AlphaFoldDB" id="A0A9X1YH72"/>
<feature type="domain" description="Enoyl reductase (ER)" evidence="1">
    <location>
        <begin position="10"/>
        <end position="335"/>
    </location>
</feature>
<dbReference type="InterPro" id="IPR011032">
    <property type="entry name" value="GroES-like_sf"/>
</dbReference>
<dbReference type="InterPro" id="IPR013149">
    <property type="entry name" value="ADH-like_C"/>
</dbReference>
<sequence>MQAYRLLCGAGIAGLERFDAPTPQPGPHDVLVRIRAVSLNYRDLMFAHGNYAVVSDRPVIPLTDGAGEVIAVGDRVTRFKPGDRVVNTYFPHWIDGDPTPEKIAVTLGAHTDGVLAEFFLTDERVLATIPAHLDYTEAATLACAGITAWNALFADGGLQPGASVLLLGTGGVSIWALQIAKAAGLRAIVTSSSDAKLERARALGADATINYRTNPEWQDEVRRLTAGRGVDLVVEVGGEGTLPRSLAAVRMGGTVSVIGGVSGFGDVEIGPIGLITGVQHLSGIHVGSRTMLQDLNCLVEAAHIHPVIDRVFDFEQAAQAYAHLEAGQHFGKVVIHVS</sequence>
<dbReference type="Pfam" id="PF00107">
    <property type="entry name" value="ADH_zinc_N"/>
    <property type="match status" value="1"/>
</dbReference>
<proteinExistence type="predicted"/>
<dbReference type="InterPro" id="IPR020843">
    <property type="entry name" value="ER"/>
</dbReference>
<dbReference type="Gene3D" id="3.90.180.10">
    <property type="entry name" value="Medium-chain alcohol dehydrogenases, catalytic domain"/>
    <property type="match status" value="1"/>
</dbReference>
<dbReference type="SMART" id="SM00829">
    <property type="entry name" value="PKS_ER"/>
    <property type="match status" value="1"/>
</dbReference>
<comment type="caution">
    <text evidence="2">The sequence shown here is derived from an EMBL/GenBank/DDBJ whole genome shotgun (WGS) entry which is preliminary data.</text>
</comment>
<dbReference type="GO" id="GO:0016491">
    <property type="term" value="F:oxidoreductase activity"/>
    <property type="evidence" value="ECO:0007669"/>
    <property type="project" value="InterPro"/>
</dbReference>
<dbReference type="InterPro" id="IPR013154">
    <property type="entry name" value="ADH-like_N"/>
</dbReference>
<gene>
    <name evidence="2" type="ORF">LPC04_06505</name>
</gene>
<dbReference type="SUPFAM" id="SSF50129">
    <property type="entry name" value="GroES-like"/>
    <property type="match status" value="1"/>
</dbReference>
<accession>A0A9X1YH72</accession>
<dbReference type="InterPro" id="IPR052711">
    <property type="entry name" value="Zinc_ADH-like"/>
</dbReference>
<dbReference type="Pfam" id="PF08240">
    <property type="entry name" value="ADH_N"/>
    <property type="match status" value="1"/>
</dbReference>
<evidence type="ECO:0000313" key="3">
    <source>
        <dbReference type="Proteomes" id="UP001139353"/>
    </source>
</evidence>
<dbReference type="RefSeq" id="WP_275681369.1">
    <property type="nucleotide sequence ID" value="NZ_JAJLJH010000001.1"/>
</dbReference>
<dbReference type="PANTHER" id="PTHR45033">
    <property type="match status" value="1"/>
</dbReference>